<dbReference type="Proteomes" id="UP000294650">
    <property type="component" value="Unassembled WGS sequence"/>
</dbReference>
<dbReference type="EMBL" id="SMAN01000008">
    <property type="protein sequence ID" value="TCT22649.1"/>
    <property type="molecule type" value="Genomic_DNA"/>
</dbReference>
<evidence type="ECO:0000313" key="6">
    <source>
        <dbReference type="Proteomes" id="UP000294650"/>
    </source>
</evidence>
<dbReference type="AlphaFoldDB" id="A0A4R3N702"/>
<evidence type="ECO:0000259" key="4">
    <source>
        <dbReference type="Pfam" id="PF17853"/>
    </source>
</evidence>
<evidence type="ECO:0000313" key="5">
    <source>
        <dbReference type="EMBL" id="TCT22649.1"/>
    </source>
</evidence>
<dbReference type="InterPro" id="IPR041522">
    <property type="entry name" value="CdaR_GGDEF"/>
</dbReference>
<protein>
    <submittedName>
        <fullName evidence="5">Purine catabolism regulator</fullName>
    </submittedName>
</protein>
<dbReference type="RefSeq" id="WP_132371646.1">
    <property type="nucleotide sequence ID" value="NZ_SMAN01000008.1"/>
</dbReference>
<comment type="caution">
    <text evidence="5">The sequence shown here is derived from an EMBL/GenBank/DDBJ whole genome shotgun (WGS) entry which is preliminary data.</text>
</comment>
<evidence type="ECO:0000256" key="1">
    <source>
        <dbReference type="ARBA" id="ARBA00006754"/>
    </source>
</evidence>
<dbReference type="Pfam" id="PF07905">
    <property type="entry name" value="PucR"/>
    <property type="match status" value="1"/>
</dbReference>
<organism evidence="5 6">
    <name type="scientific">Melghiribacillus thermohalophilus</name>
    <dbReference type="NCBI Taxonomy" id="1324956"/>
    <lineage>
        <taxon>Bacteria</taxon>
        <taxon>Bacillati</taxon>
        <taxon>Bacillota</taxon>
        <taxon>Bacilli</taxon>
        <taxon>Bacillales</taxon>
        <taxon>Bacillaceae</taxon>
        <taxon>Melghiribacillus</taxon>
    </lineage>
</organism>
<dbReference type="OrthoDB" id="142218at2"/>
<feature type="domain" description="PucR C-terminal helix-turn-helix" evidence="3">
    <location>
        <begin position="497"/>
        <end position="554"/>
    </location>
</feature>
<feature type="domain" description="CdaR GGDEF-like" evidence="4">
    <location>
        <begin position="304"/>
        <end position="444"/>
    </location>
</feature>
<dbReference type="InterPro" id="IPR012914">
    <property type="entry name" value="PucR_dom"/>
</dbReference>
<dbReference type="Gene3D" id="1.10.10.2840">
    <property type="entry name" value="PucR C-terminal helix-turn-helix domain"/>
    <property type="match status" value="1"/>
</dbReference>
<feature type="domain" description="Purine catabolism PurC-like" evidence="2">
    <location>
        <begin position="7"/>
        <end position="126"/>
    </location>
</feature>
<evidence type="ECO:0000259" key="2">
    <source>
        <dbReference type="Pfam" id="PF07905"/>
    </source>
</evidence>
<gene>
    <name evidence="5" type="ORF">EDD68_10869</name>
</gene>
<accession>A0A4R3N702</accession>
<dbReference type="InterPro" id="IPR042070">
    <property type="entry name" value="PucR_C-HTH_sf"/>
</dbReference>
<dbReference type="PANTHER" id="PTHR33744:SF1">
    <property type="entry name" value="DNA-BINDING TRANSCRIPTIONAL ACTIVATOR ADER"/>
    <property type="match status" value="1"/>
</dbReference>
<dbReference type="Pfam" id="PF13556">
    <property type="entry name" value="HTH_30"/>
    <property type="match status" value="1"/>
</dbReference>
<sequence length="567" mass="65286">MQFTVEDVMKLDVMRRGRIRTAKNNVKHRPVRSISVIEIPVEDFIEENELVLSTGVGCGYDETLFQQFVEDVMNSRAAALAVATGRHIMKIPEKVIQIAEEAGFPIVEVPWEIRFRDIIKEVLNHLQDFRTSVLKESEIMQKDLLNLFIQERDLSVFVKVLEQKLKRPIIVTDREGKIKGKSAGCEKLAKHLGQRVPLMDQSLNWESLGNPGQFLSSISCANMEGETFIRVSVGFGSRIQGYLVVSIPSDVSPDTFLEPGNIHILTHAVPAASLWFQREEAVLETEMRLRGDFVWSLARGNFDSWDSVISQAKSLHYQLNVPYVSIIGYPENLHDLFTRQKSDSLSFHEWHERMIRNVEQQFILSAKKWNKHIMTTFQQNQFIIFLECAREHAHETIRQFLDRVEESLKQTYPELIISWGTGERSAGVNHFHDSYHDARIALNIGRKQKGPGHRMSYANTALYRLMEQLAKNEQIREIALSTIGKLIEYDRKKEMDLIPTLATYIRYHRNVSKSARALNLHRQSLLYRLRKIESLTGISLGDTDDFFLLDFSIKLWSAGIDQDSETV</sequence>
<keyword evidence="6" id="KW-1185">Reference proteome</keyword>
<dbReference type="Pfam" id="PF17853">
    <property type="entry name" value="GGDEF_2"/>
    <property type="match status" value="1"/>
</dbReference>
<name>A0A4R3N702_9BACI</name>
<dbReference type="InterPro" id="IPR025736">
    <property type="entry name" value="PucR_C-HTH_dom"/>
</dbReference>
<comment type="similarity">
    <text evidence="1">Belongs to the CdaR family.</text>
</comment>
<evidence type="ECO:0000259" key="3">
    <source>
        <dbReference type="Pfam" id="PF13556"/>
    </source>
</evidence>
<reference evidence="5 6" key="1">
    <citation type="submission" date="2019-03" db="EMBL/GenBank/DDBJ databases">
        <title>Genomic Encyclopedia of Type Strains, Phase IV (KMG-IV): sequencing the most valuable type-strain genomes for metagenomic binning, comparative biology and taxonomic classification.</title>
        <authorList>
            <person name="Goeker M."/>
        </authorList>
    </citation>
    <scope>NUCLEOTIDE SEQUENCE [LARGE SCALE GENOMIC DNA]</scope>
    <source>
        <strain evidence="5 6">DSM 25894</strain>
    </source>
</reference>
<dbReference type="PANTHER" id="PTHR33744">
    <property type="entry name" value="CARBOHYDRATE DIACID REGULATOR"/>
    <property type="match status" value="1"/>
</dbReference>
<dbReference type="InterPro" id="IPR051448">
    <property type="entry name" value="CdaR-like_regulators"/>
</dbReference>
<proteinExistence type="inferred from homology"/>